<feature type="region of interest" description="Disordered" evidence="1">
    <location>
        <begin position="39"/>
        <end position="81"/>
    </location>
</feature>
<accession>A0A8H5MDF6</accession>
<comment type="caution">
    <text evidence="2">The sequence shown here is derived from an EMBL/GenBank/DDBJ whole genome shotgun (WGS) entry which is preliminary data.</text>
</comment>
<sequence>MSAQRALIASVYLENTALRVAGGILGPFIPPLEEPSLVPEINPKGEKKSNVYEGMTERNPVGGGGGGISIDWREAEEEEDG</sequence>
<evidence type="ECO:0000313" key="2">
    <source>
        <dbReference type="EMBL" id="KAF5389932.1"/>
    </source>
</evidence>
<gene>
    <name evidence="2" type="ORF">D9757_003609</name>
</gene>
<dbReference type="EMBL" id="JAACJN010000019">
    <property type="protein sequence ID" value="KAF5389932.1"/>
    <property type="molecule type" value="Genomic_DNA"/>
</dbReference>
<dbReference type="Proteomes" id="UP000518752">
    <property type="component" value="Unassembled WGS sequence"/>
</dbReference>
<organism evidence="2 3">
    <name type="scientific">Collybiopsis confluens</name>
    <dbReference type="NCBI Taxonomy" id="2823264"/>
    <lineage>
        <taxon>Eukaryota</taxon>
        <taxon>Fungi</taxon>
        <taxon>Dikarya</taxon>
        <taxon>Basidiomycota</taxon>
        <taxon>Agaricomycotina</taxon>
        <taxon>Agaricomycetes</taxon>
        <taxon>Agaricomycetidae</taxon>
        <taxon>Agaricales</taxon>
        <taxon>Marasmiineae</taxon>
        <taxon>Omphalotaceae</taxon>
        <taxon>Collybiopsis</taxon>
    </lineage>
</organism>
<proteinExistence type="predicted"/>
<dbReference type="AlphaFoldDB" id="A0A8H5MDF6"/>
<name>A0A8H5MDF6_9AGAR</name>
<protein>
    <submittedName>
        <fullName evidence="2">Uncharacterized protein</fullName>
    </submittedName>
</protein>
<evidence type="ECO:0000256" key="1">
    <source>
        <dbReference type="SAM" id="MobiDB-lite"/>
    </source>
</evidence>
<reference evidence="2 3" key="1">
    <citation type="journal article" date="2020" name="ISME J.">
        <title>Uncovering the hidden diversity of litter-decomposition mechanisms in mushroom-forming fungi.</title>
        <authorList>
            <person name="Floudas D."/>
            <person name="Bentzer J."/>
            <person name="Ahren D."/>
            <person name="Johansson T."/>
            <person name="Persson P."/>
            <person name="Tunlid A."/>
        </authorList>
    </citation>
    <scope>NUCLEOTIDE SEQUENCE [LARGE SCALE GENOMIC DNA]</scope>
    <source>
        <strain evidence="2 3">CBS 406.79</strain>
    </source>
</reference>
<evidence type="ECO:0000313" key="3">
    <source>
        <dbReference type="Proteomes" id="UP000518752"/>
    </source>
</evidence>
<keyword evidence="3" id="KW-1185">Reference proteome</keyword>